<dbReference type="Proteomes" id="UP000198642">
    <property type="component" value="Unassembled WGS sequence"/>
</dbReference>
<dbReference type="RefSeq" id="WP_090238870.1">
    <property type="nucleotide sequence ID" value="NZ_FOJW01000010.1"/>
</dbReference>
<organism evidence="2 3">
    <name type="scientific">Lentibacillus halodurans</name>
    <dbReference type="NCBI Taxonomy" id="237679"/>
    <lineage>
        <taxon>Bacteria</taxon>
        <taxon>Bacillati</taxon>
        <taxon>Bacillota</taxon>
        <taxon>Bacilli</taxon>
        <taxon>Bacillales</taxon>
        <taxon>Bacillaceae</taxon>
        <taxon>Lentibacillus</taxon>
    </lineage>
</organism>
<dbReference type="InterPro" id="IPR016709">
    <property type="entry name" value="HadA-like"/>
</dbReference>
<dbReference type="InterPro" id="IPR039569">
    <property type="entry name" value="FAS1-like_DH_region"/>
</dbReference>
<dbReference type="OrthoDB" id="160199at2"/>
<dbReference type="AlphaFoldDB" id="A0A1I0Z9I1"/>
<evidence type="ECO:0000259" key="1">
    <source>
        <dbReference type="Pfam" id="PF13452"/>
    </source>
</evidence>
<proteinExistence type="predicted"/>
<accession>A0A1I0Z9I1</accession>
<dbReference type="EMBL" id="FOJW01000010">
    <property type="protein sequence ID" value="SFB22409.1"/>
    <property type="molecule type" value="Genomic_DNA"/>
</dbReference>
<reference evidence="2 3" key="1">
    <citation type="submission" date="2016-10" db="EMBL/GenBank/DDBJ databases">
        <authorList>
            <person name="de Groot N.N."/>
        </authorList>
    </citation>
    <scope>NUCLEOTIDE SEQUENCE [LARGE SCALE GENOMIC DNA]</scope>
    <source>
        <strain evidence="2 3">CGMCC 1.3702</strain>
    </source>
</reference>
<dbReference type="Gene3D" id="3.10.129.10">
    <property type="entry name" value="Hotdog Thioesterase"/>
    <property type="match status" value="1"/>
</dbReference>
<dbReference type="InterPro" id="IPR029069">
    <property type="entry name" value="HotDog_dom_sf"/>
</dbReference>
<dbReference type="SUPFAM" id="SSF54637">
    <property type="entry name" value="Thioesterase/thiol ester dehydrase-isomerase"/>
    <property type="match status" value="1"/>
</dbReference>
<dbReference type="PIRSF" id="PIRSF018072">
    <property type="entry name" value="UCP018072"/>
    <property type="match status" value="1"/>
</dbReference>
<keyword evidence="3" id="KW-1185">Reference proteome</keyword>
<feature type="domain" description="FAS1-like dehydratase" evidence="1">
    <location>
        <begin position="5"/>
        <end position="132"/>
    </location>
</feature>
<dbReference type="STRING" id="237679.SAMN04488072_11085"/>
<sequence length="149" mass="17183">MYRDMIGRKSEKVKNVVERGHVRRFAEAIGDLHPIYVNEQTGENSRFGRNIAPPTFPRVFDYGTVEGLNLPKKGLIHGEQNYHYERPLLVDEEIYCYTEVEDYYEKSGSNGLMGFLVVKRYGEDARGNVVFTEEMITIITEAVRKAMNV</sequence>
<protein>
    <submittedName>
        <fullName evidence="2">Acyl dehydratase</fullName>
    </submittedName>
</protein>
<dbReference type="CDD" id="cd03441">
    <property type="entry name" value="R_hydratase_like"/>
    <property type="match status" value="1"/>
</dbReference>
<evidence type="ECO:0000313" key="3">
    <source>
        <dbReference type="Proteomes" id="UP000198642"/>
    </source>
</evidence>
<dbReference type="Pfam" id="PF13452">
    <property type="entry name" value="FAS1_DH_region"/>
    <property type="match status" value="1"/>
</dbReference>
<name>A0A1I0Z9I1_9BACI</name>
<evidence type="ECO:0000313" key="2">
    <source>
        <dbReference type="EMBL" id="SFB22409.1"/>
    </source>
</evidence>
<gene>
    <name evidence="2" type="ORF">SAMN04488072_11085</name>
</gene>